<dbReference type="SUPFAM" id="SSF48452">
    <property type="entry name" value="TPR-like"/>
    <property type="match status" value="1"/>
</dbReference>
<proteinExistence type="inferred from homology"/>
<evidence type="ECO:0000256" key="4">
    <source>
        <dbReference type="ARBA" id="ARBA00023163"/>
    </source>
</evidence>
<dbReference type="SUPFAM" id="SSF46894">
    <property type="entry name" value="C-terminal effector domain of the bipartite response regulators"/>
    <property type="match status" value="1"/>
</dbReference>
<reference evidence="7" key="1">
    <citation type="submission" date="2022-12" db="EMBL/GenBank/DDBJ databases">
        <title>New Phytohabitans aurantiacus sp. RD004123 nov., an actinomycete isolated from soil.</title>
        <authorList>
            <person name="Triningsih D.W."/>
            <person name="Harunari E."/>
            <person name="Igarashi Y."/>
        </authorList>
    </citation>
    <scope>NUCLEOTIDE SEQUENCE</scope>
    <source>
        <strain evidence="7">RD004123</strain>
    </source>
</reference>
<keyword evidence="8" id="KW-1185">Reference proteome</keyword>
<evidence type="ECO:0000256" key="1">
    <source>
        <dbReference type="ARBA" id="ARBA00005820"/>
    </source>
</evidence>
<dbReference type="Pfam" id="PF00486">
    <property type="entry name" value="Trans_reg_C"/>
    <property type="match status" value="1"/>
</dbReference>
<dbReference type="Gene3D" id="1.25.40.10">
    <property type="entry name" value="Tetratricopeptide repeat domain"/>
    <property type="match status" value="1"/>
</dbReference>
<keyword evidence="4" id="KW-0804">Transcription</keyword>
<dbReference type="InterPro" id="IPR005158">
    <property type="entry name" value="BTAD"/>
</dbReference>
<dbReference type="PANTHER" id="PTHR35807">
    <property type="entry name" value="TRANSCRIPTIONAL REGULATOR REDD-RELATED"/>
    <property type="match status" value="1"/>
</dbReference>
<dbReference type="CDD" id="cd15831">
    <property type="entry name" value="BTAD"/>
    <property type="match status" value="1"/>
</dbReference>
<keyword evidence="2" id="KW-0805">Transcription regulation</keyword>
<evidence type="ECO:0000256" key="5">
    <source>
        <dbReference type="PROSITE-ProRule" id="PRU01091"/>
    </source>
</evidence>
<accession>A0ABQ5QUA5</accession>
<dbReference type="InterPro" id="IPR016032">
    <property type="entry name" value="Sig_transdc_resp-reg_C-effctor"/>
</dbReference>
<name>A0ABQ5QUA5_9ACTN</name>
<keyword evidence="3 5" id="KW-0238">DNA-binding</keyword>
<comment type="caution">
    <text evidence="7">The sequence shown here is derived from an EMBL/GenBank/DDBJ whole genome shotgun (WGS) entry which is preliminary data.</text>
</comment>
<dbReference type="PROSITE" id="PS51755">
    <property type="entry name" value="OMPR_PHOB"/>
    <property type="match status" value="1"/>
</dbReference>
<comment type="similarity">
    <text evidence="1">Belongs to the AfsR/DnrI/RedD regulatory family.</text>
</comment>
<dbReference type="InterPro" id="IPR036388">
    <property type="entry name" value="WH-like_DNA-bd_sf"/>
</dbReference>
<sequence>MNVNVDTTLRVSLLGPLEVTVGGEPMTLGGLGKRALLATLALNLGTVVGVSRLVQVIWDDHPPMTATTKLQGHISALRQSLVRLGGPEAANALQTRPPGYVLCGHRTSTDLACFDELTRRGAGARLPEGAEQRVASLSAALGLWRGSACVDVRSAGVAVIAASLDERRWRAMEDLAEAQLVLGDHNAVIDAMEPLVRQWPYRERAWEHLIEAHVRRGDVASALAVHDQLCRILAADLGVGPGQRIGRLVSTIRAGAGVSAPLVDR</sequence>
<feature type="DNA-binding region" description="OmpR/PhoB-type" evidence="5">
    <location>
        <begin position="1"/>
        <end position="104"/>
    </location>
</feature>
<dbReference type="Proteomes" id="UP001144280">
    <property type="component" value="Unassembled WGS sequence"/>
</dbReference>
<organism evidence="7 8">
    <name type="scientific">Phytohabitans aurantiacus</name>
    <dbReference type="NCBI Taxonomy" id="3016789"/>
    <lineage>
        <taxon>Bacteria</taxon>
        <taxon>Bacillati</taxon>
        <taxon>Actinomycetota</taxon>
        <taxon>Actinomycetes</taxon>
        <taxon>Micromonosporales</taxon>
        <taxon>Micromonosporaceae</taxon>
    </lineage>
</organism>
<dbReference type="SMART" id="SM01043">
    <property type="entry name" value="BTAD"/>
    <property type="match status" value="1"/>
</dbReference>
<evidence type="ECO:0000313" key="8">
    <source>
        <dbReference type="Proteomes" id="UP001144280"/>
    </source>
</evidence>
<feature type="domain" description="OmpR/PhoB-type" evidence="6">
    <location>
        <begin position="1"/>
        <end position="104"/>
    </location>
</feature>
<evidence type="ECO:0000256" key="2">
    <source>
        <dbReference type="ARBA" id="ARBA00023015"/>
    </source>
</evidence>
<dbReference type="SMART" id="SM00862">
    <property type="entry name" value="Trans_reg_C"/>
    <property type="match status" value="1"/>
</dbReference>
<dbReference type="Pfam" id="PF03704">
    <property type="entry name" value="BTAD"/>
    <property type="match status" value="1"/>
</dbReference>
<gene>
    <name evidence="7" type="ORF">Pa4123_34450</name>
</gene>
<dbReference type="InterPro" id="IPR011990">
    <property type="entry name" value="TPR-like_helical_dom_sf"/>
</dbReference>
<evidence type="ECO:0000313" key="7">
    <source>
        <dbReference type="EMBL" id="GLH98170.1"/>
    </source>
</evidence>
<dbReference type="Gene3D" id="1.10.10.10">
    <property type="entry name" value="Winged helix-like DNA-binding domain superfamily/Winged helix DNA-binding domain"/>
    <property type="match status" value="1"/>
</dbReference>
<protein>
    <recommendedName>
        <fullName evidence="6">OmpR/PhoB-type domain-containing protein</fullName>
    </recommendedName>
</protein>
<dbReference type="EMBL" id="BSDI01000014">
    <property type="protein sequence ID" value="GLH98170.1"/>
    <property type="molecule type" value="Genomic_DNA"/>
</dbReference>
<evidence type="ECO:0000256" key="3">
    <source>
        <dbReference type="ARBA" id="ARBA00023125"/>
    </source>
</evidence>
<dbReference type="PANTHER" id="PTHR35807:SF1">
    <property type="entry name" value="TRANSCRIPTIONAL REGULATOR REDD"/>
    <property type="match status" value="1"/>
</dbReference>
<evidence type="ECO:0000259" key="6">
    <source>
        <dbReference type="PROSITE" id="PS51755"/>
    </source>
</evidence>
<dbReference type="InterPro" id="IPR001867">
    <property type="entry name" value="OmpR/PhoB-type_DNA-bd"/>
</dbReference>
<dbReference type="InterPro" id="IPR051677">
    <property type="entry name" value="AfsR-DnrI-RedD_regulator"/>
</dbReference>